<dbReference type="NCBIfam" id="NF010816">
    <property type="entry name" value="PRK14220.1"/>
    <property type="match status" value="1"/>
</dbReference>
<comment type="subcellular location">
    <subcellularLocation>
        <location evidence="1 14">Cell membrane</location>
        <topology evidence="1 14">Multi-pass membrane protein</topology>
    </subcellularLocation>
</comment>
<comment type="catalytic activity">
    <reaction evidence="12">
        <text>fluoride(in) = fluoride(out)</text>
        <dbReference type="Rhea" id="RHEA:76159"/>
        <dbReference type="ChEBI" id="CHEBI:17051"/>
    </reaction>
    <physiologicalReaction direction="left-to-right" evidence="12">
        <dbReference type="Rhea" id="RHEA:76160"/>
    </physiologicalReaction>
</comment>
<keyword evidence="3 14" id="KW-1003">Cell membrane</keyword>
<comment type="activity regulation">
    <text evidence="14">Na(+) is not transported, but it plays an essential structural role and its presence is essential for fluoride channel function.</text>
</comment>
<dbReference type="Proteomes" id="UP000823614">
    <property type="component" value="Unassembled WGS sequence"/>
</dbReference>
<dbReference type="PANTHER" id="PTHR28259">
    <property type="entry name" value="FLUORIDE EXPORT PROTEIN 1-RELATED"/>
    <property type="match status" value="1"/>
</dbReference>
<keyword evidence="9 14" id="KW-0472">Membrane</keyword>
<evidence type="ECO:0000313" key="16">
    <source>
        <dbReference type="Proteomes" id="UP000823614"/>
    </source>
</evidence>
<reference evidence="15" key="2">
    <citation type="journal article" date="2021" name="PeerJ">
        <title>Extensive microbial diversity within the chicken gut microbiome revealed by metagenomics and culture.</title>
        <authorList>
            <person name="Gilroy R."/>
            <person name="Ravi A."/>
            <person name="Getino M."/>
            <person name="Pursley I."/>
            <person name="Horton D.L."/>
            <person name="Alikhan N.F."/>
            <person name="Baker D."/>
            <person name="Gharbi K."/>
            <person name="Hall N."/>
            <person name="Watson M."/>
            <person name="Adriaenssens E.M."/>
            <person name="Foster-Nyarko E."/>
            <person name="Jarju S."/>
            <person name="Secka A."/>
            <person name="Antonio M."/>
            <person name="Oren A."/>
            <person name="Chaudhuri R.R."/>
            <person name="La Ragione R."/>
            <person name="Hildebrand F."/>
            <person name="Pallen M.J."/>
        </authorList>
    </citation>
    <scope>NUCLEOTIDE SEQUENCE</scope>
    <source>
        <strain evidence="15">C6-149</strain>
    </source>
</reference>
<keyword evidence="10 14" id="KW-0407">Ion channel</keyword>
<evidence type="ECO:0000313" key="15">
    <source>
        <dbReference type="EMBL" id="MBO8442005.1"/>
    </source>
</evidence>
<proteinExistence type="inferred from homology"/>
<feature type="binding site" evidence="14">
    <location>
        <position position="69"/>
    </location>
    <ligand>
        <name>Na(+)</name>
        <dbReference type="ChEBI" id="CHEBI:29101"/>
        <note>structural</note>
    </ligand>
</feature>
<evidence type="ECO:0000256" key="3">
    <source>
        <dbReference type="ARBA" id="ARBA00022475"/>
    </source>
</evidence>
<evidence type="ECO:0000256" key="5">
    <source>
        <dbReference type="ARBA" id="ARBA00022723"/>
    </source>
</evidence>
<evidence type="ECO:0000256" key="8">
    <source>
        <dbReference type="ARBA" id="ARBA00023065"/>
    </source>
</evidence>
<evidence type="ECO:0000256" key="7">
    <source>
        <dbReference type="ARBA" id="ARBA00023053"/>
    </source>
</evidence>
<keyword evidence="5 14" id="KW-0479">Metal-binding</keyword>
<dbReference type="GO" id="GO:0140114">
    <property type="term" value="P:cellular detoxification of fluoride"/>
    <property type="evidence" value="ECO:0007669"/>
    <property type="project" value="UniProtKB-UniRule"/>
</dbReference>
<comment type="caution">
    <text evidence="15">The sequence shown here is derived from an EMBL/GenBank/DDBJ whole genome shotgun (WGS) entry which is preliminary data.</text>
</comment>
<feature type="binding site" evidence="14">
    <location>
        <position position="72"/>
    </location>
    <ligand>
        <name>Na(+)</name>
        <dbReference type="ChEBI" id="CHEBI:29101"/>
        <note>structural</note>
    </ligand>
</feature>
<organism evidence="15 16">
    <name type="scientific">Candidatus Gallilactobacillus intestinavium</name>
    <dbReference type="NCBI Taxonomy" id="2840838"/>
    <lineage>
        <taxon>Bacteria</taxon>
        <taxon>Bacillati</taxon>
        <taxon>Bacillota</taxon>
        <taxon>Bacilli</taxon>
        <taxon>Lactobacillales</taxon>
        <taxon>Lactobacillaceae</taxon>
        <taxon>Lactobacillaceae incertae sedis</taxon>
        <taxon>Candidatus Gallilactobacillus</taxon>
    </lineage>
</organism>
<keyword evidence="2 14" id="KW-0813">Transport</keyword>
<evidence type="ECO:0000256" key="12">
    <source>
        <dbReference type="ARBA" id="ARBA00035585"/>
    </source>
</evidence>
<dbReference type="PANTHER" id="PTHR28259:SF16">
    <property type="entry name" value="FLUORIDE-SPECIFIC ION CHANNEL FLUC 2"/>
    <property type="match status" value="1"/>
</dbReference>
<feature type="transmembrane region" description="Helical" evidence="14">
    <location>
        <begin position="94"/>
        <end position="114"/>
    </location>
</feature>
<evidence type="ECO:0000256" key="4">
    <source>
        <dbReference type="ARBA" id="ARBA00022692"/>
    </source>
</evidence>
<gene>
    <name evidence="14 15" type="primary">crcB</name>
    <name evidence="14" type="synonym">fluC</name>
    <name evidence="15" type="ORF">IAA89_06205</name>
</gene>
<evidence type="ECO:0000256" key="6">
    <source>
        <dbReference type="ARBA" id="ARBA00022989"/>
    </source>
</evidence>
<dbReference type="EMBL" id="JADIMP010000101">
    <property type="protein sequence ID" value="MBO8442005.1"/>
    <property type="molecule type" value="Genomic_DNA"/>
</dbReference>
<evidence type="ECO:0000256" key="13">
    <source>
        <dbReference type="ARBA" id="ARBA00049940"/>
    </source>
</evidence>
<evidence type="ECO:0000256" key="1">
    <source>
        <dbReference type="ARBA" id="ARBA00004651"/>
    </source>
</evidence>
<dbReference type="InterPro" id="IPR003691">
    <property type="entry name" value="FluC"/>
</dbReference>
<keyword evidence="6 14" id="KW-1133">Transmembrane helix</keyword>
<comment type="function">
    <text evidence="13 14">Fluoride-specific ion channel. Important for reducing fluoride concentration in the cell, thus reducing its toxicity.</text>
</comment>
<dbReference type="Pfam" id="PF02537">
    <property type="entry name" value="CRCB"/>
    <property type="match status" value="1"/>
</dbReference>
<dbReference type="GO" id="GO:0062054">
    <property type="term" value="F:fluoride channel activity"/>
    <property type="evidence" value="ECO:0007669"/>
    <property type="project" value="UniProtKB-UniRule"/>
</dbReference>
<accession>A0A9D9H5N5</accession>
<dbReference type="GO" id="GO:0005886">
    <property type="term" value="C:plasma membrane"/>
    <property type="evidence" value="ECO:0007669"/>
    <property type="project" value="UniProtKB-SubCell"/>
</dbReference>
<sequence length="118" mass="12762">MMVGILGIGASLGACVRYFLTNFGKKHFGIHFPFATLFLNVTGALLLGILTGLKLNSAITTVLGTGFLGGYTTFSTFNTELFTLLDDKDYRGAFIYFVISYVVGISFAFLGLMIGHKI</sequence>
<dbReference type="AlphaFoldDB" id="A0A9D9H5N5"/>
<evidence type="ECO:0000256" key="11">
    <source>
        <dbReference type="ARBA" id="ARBA00035120"/>
    </source>
</evidence>
<evidence type="ECO:0000256" key="9">
    <source>
        <dbReference type="ARBA" id="ARBA00023136"/>
    </source>
</evidence>
<reference evidence="15" key="1">
    <citation type="submission" date="2020-10" db="EMBL/GenBank/DDBJ databases">
        <authorList>
            <person name="Gilroy R."/>
        </authorList>
    </citation>
    <scope>NUCLEOTIDE SEQUENCE</scope>
    <source>
        <strain evidence="15">C6-149</strain>
    </source>
</reference>
<protein>
    <recommendedName>
        <fullName evidence="14">Fluoride-specific ion channel FluC</fullName>
    </recommendedName>
</protein>
<dbReference type="GO" id="GO:0046872">
    <property type="term" value="F:metal ion binding"/>
    <property type="evidence" value="ECO:0007669"/>
    <property type="project" value="UniProtKB-KW"/>
</dbReference>
<feature type="transmembrane region" description="Helical" evidence="14">
    <location>
        <begin position="29"/>
        <end position="50"/>
    </location>
</feature>
<evidence type="ECO:0000256" key="10">
    <source>
        <dbReference type="ARBA" id="ARBA00023303"/>
    </source>
</evidence>
<evidence type="ECO:0000256" key="14">
    <source>
        <dbReference type="HAMAP-Rule" id="MF_00454"/>
    </source>
</evidence>
<feature type="transmembrane region" description="Helical" evidence="14">
    <location>
        <begin position="57"/>
        <end position="74"/>
    </location>
</feature>
<keyword evidence="8 14" id="KW-0406">Ion transport</keyword>
<evidence type="ECO:0000256" key="2">
    <source>
        <dbReference type="ARBA" id="ARBA00022448"/>
    </source>
</evidence>
<dbReference type="HAMAP" id="MF_00454">
    <property type="entry name" value="FluC"/>
    <property type="match status" value="1"/>
</dbReference>
<keyword evidence="4 14" id="KW-0812">Transmembrane</keyword>
<name>A0A9D9H5N5_9LACO</name>
<comment type="similarity">
    <text evidence="11 14">Belongs to the fluoride channel Fluc/FEX (TC 1.A.43) family.</text>
</comment>
<keyword evidence="7 14" id="KW-0915">Sodium</keyword>